<name>A0A3P3R868_9EURY</name>
<dbReference type="InterPro" id="IPR012349">
    <property type="entry name" value="Split_barrel_FMN-bd"/>
</dbReference>
<gene>
    <name evidence="1" type="ORF">EIK79_13095</name>
</gene>
<dbReference type="EMBL" id="RRCH01000028">
    <property type="protein sequence ID" value="RRJ29565.1"/>
    <property type="molecule type" value="Genomic_DNA"/>
</dbReference>
<dbReference type="InterPro" id="IPR024747">
    <property type="entry name" value="Pyridox_Oxase-rel"/>
</dbReference>
<sequence length="152" mass="17003">MSIEAIAESSAVSMTDDQIKEFLTEEGVGILAFPDEELPYLVPMSFGFDGSSTLYFIFLLFGSESRKETLATHAEKGRFLVYRAESLHDWQSVSISGRVDSVDDDEWDALRNAMQNAWHPDIFSSASPMRGVEGYHFQIDEWTGIQHGSPTA</sequence>
<dbReference type="RefSeq" id="WP_124955554.1">
    <property type="nucleotide sequence ID" value="NZ_RRCH01000028.1"/>
</dbReference>
<dbReference type="Gene3D" id="2.30.110.10">
    <property type="entry name" value="Electron Transport, Fmn-binding Protein, Chain A"/>
    <property type="match status" value="1"/>
</dbReference>
<reference evidence="1 2" key="1">
    <citation type="submission" date="2018-11" db="EMBL/GenBank/DDBJ databases">
        <title>Taxonoimc description of Halomarina strain SPP-AMP-1.</title>
        <authorList>
            <person name="Pal Y."/>
            <person name="Srinivasana K."/>
            <person name="Verma A."/>
            <person name="Kumar P."/>
        </authorList>
    </citation>
    <scope>NUCLEOTIDE SEQUENCE [LARGE SCALE GENOMIC DNA]</scope>
    <source>
        <strain evidence="1 2">SPP-AMP-1</strain>
    </source>
</reference>
<dbReference type="SUPFAM" id="SSF50475">
    <property type="entry name" value="FMN-binding split barrel"/>
    <property type="match status" value="1"/>
</dbReference>
<comment type="caution">
    <text evidence="1">The sequence shown here is derived from an EMBL/GenBank/DDBJ whole genome shotgun (WGS) entry which is preliminary data.</text>
</comment>
<dbReference type="OrthoDB" id="288110at2157"/>
<evidence type="ECO:0000313" key="1">
    <source>
        <dbReference type="EMBL" id="RRJ29565.1"/>
    </source>
</evidence>
<organism evidence="1 2">
    <name type="scientific">Halocatena pleomorpha</name>
    <dbReference type="NCBI Taxonomy" id="1785090"/>
    <lineage>
        <taxon>Archaea</taxon>
        <taxon>Methanobacteriati</taxon>
        <taxon>Methanobacteriota</taxon>
        <taxon>Stenosarchaea group</taxon>
        <taxon>Halobacteria</taxon>
        <taxon>Halobacteriales</taxon>
        <taxon>Natronomonadaceae</taxon>
        <taxon>Halocatena</taxon>
    </lineage>
</organism>
<dbReference type="Pfam" id="PF12900">
    <property type="entry name" value="Pyridox_ox_2"/>
    <property type="match status" value="1"/>
</dbReference>
<protein>
    <submittedName>
        <fullName evidence="1">Pyridoxamine 5'-phosphate oxidase family protein</fullName>
    </submittedName>
</protein>
<evidence type="ECO:0000313" key="2">
    <source>
        <dbReference type="Proteomes" id="UP000282322"/>
    </source>
</evidence>
<accession>A0A3P3R868</accession>
<dbReference type="AlphaFoldDB" id="A0A3P3R868"/>
<keyword evidence="2" id="KW-1185">Reference proteome</keyword>
<proteinExistence type="predicted"/>
<dbReference type="Proteomes" id="UP000282322">
    <property type="component" value="Unassembled WGS sequence"/>
</dbReference>